<dbReference type="AlphaFoldDB" id="A0A3M8CEM5"/>
<keyword evidence="1" id="KW-0472">Membrane</keyword>
<reference evidence="2 3" key="1">
    <citation type="submission" date="2018-10" db="EMBL/GenBank/DDBJ databases">
        <title>Phylogenomics of Brevibacillus.</title>
        <authorList>
            <person name="Dunlap C."/>
        </authorList>
    </citation>
    <scope>NUCLEOTIDE SEQUENCE [LARGE SCALE GENOMIC DNA]</scope>
    <source>
        <strain evidence="2 3">JCM 15085</strain>
    </source>
</reference>
<evidence type="ECO:0000313" key="2">
    <source>
        <dbReference type="EMBL" id="RNB73275.1"/>
    </source>
</evidence>
<protein>
    <submittedName>
        <fullName evidence="2">Uncharacterized protein</fullName>
    </submittedName>
</protein>
<proteinExistence type="predicted"/>
<organism evidence="2 3">
    <name type="scientific">Brevibacillus panacihumi</name>
    <dbReference type="NCBI Taxonomy" id="497735"/>
    <lineage>
        <taxon>Bacteria</taxon>
        <taxon>Bacillati</taxon>
        <taxon>Bacillota</taxon>
        <taxon>Bacilli</taxon>
        <taxon>Bacillales</taxon>
        <taxon>Paenibacillaceae</taxon>
        <taxon>Brevibacillus</taxon>
    </lineage>
</organism>
<comment type="caution">
    <text evidence="2">The sequence shown here is derived from an EMBL/GenBank/DDBJ whole genome shotgun (WGS) entry which is preliminary data.</text>
</comment>
<feature type="transmembrane region" description="Helical" evidence="1">
    <location>
        <begin position="108"/>
        <end position="134"/>
    </location>
</feature>
<evidence type="ECO:0000313" key="3">
    <source>
        <dbReference type="Proteomes" id="UP000281915"/>
    </source>
</evidence>
<sequence length="138" mass="16191">MKTSIRVAGYLLYTALLIFGLWLLFYYDAVLLEHRKMTFEYWPYLWYNTLYPILIGIFLALPSFVRTFRSYGPWKFDWILFVTVGIPTLLGTLSVCILFSPVGPYFSVFSFFVTVQNLQMVCGIAFGYFLLYCFQKSP</sequence>
<evidence type="ECO:0000256" key="1">
    <source>
        <dbReference type="SAM" id="Phobius"/>
    </source>
</evidence>
<name>A0A3M8CEM5_9BACL</name>
<feature type="transmembrane region" description="Helical" evidence="1">
    <location>
        <begin position="45"/>
        <end position="66"/>
    </location>
</feature>
<dbReference type="EMBL" id="RHHT01000056">
    <property type="protein sequence ID" value="RNB73275.1"/>
    <property type="molecule type" value="Genomic_DNA"/>
</dbReference>
<keyword evidence="1" id="KW-0812">Transmembrane</keyword>
<keyword evidence="1" id="KW-1133">Transmembrane helix</keyword>
<dbReference type="RefSeq" id="WP_122915067.1">
    <property type="nucleotide sequence ID" value="NZ_RHHT01000056.1"/>
</dbReference>
<gene>
    <name evidence="2" type="ORF">EDM58_21045</name>
</gene>
<feature type="transmembrane region" description="Helical" evidence="1">
    <location>
        <begin position="7"/>
        <end position="25"/>
    </location>
</feature>
<dbReference type="Proteomes" id="UP000281915">
    <property type="component" value="Unassembled WGS sequence"/>
</dbReference>
<feature type="transmembrane region" description="Helical" evidence="1">
    <location>
        <begin position="78"/>
        <end position="102"/>
    </location>
</feature>
<accession>A0A3M8CEM5</accession>